<evidence type="ECO:0000313" key="1">
    <source>
        <dbReference type="EMBL" id="JAH99762.1"/>
    </source>
</evidence>
<accession>A0A0E9XAJ9</accession>
<sequence length="40" mass="4426">MGFTELFLCLDKLRVVEAFTLMNATGLEKMNGLTDPAFTS</sequence>
<dbReference type="EMBL" id="GBXM01008815">
    <property type="protein sequence ID" value="JAH99762.1"/>
    <property type="molecule type" value="Transcribed_RNA"/>
</dbReference>
<name>A0A0E9XAJ9_ANGAN</name>
<reference evidence="1" key="2">
    <citation type="journal article" date="2015" name="Fish Shellfish Immunol.">
        <title>Early steps in the European eel (Anguilla anguilla)-Vibrio vulnificus interaction in the gills: Role of the RtxA13 toxin.</title>
        <authorList>
            <person name="Callol A."/>
            <person name="Pajuelo D."/>
            <person name="Ebbesson L."/>
            <person name="Teles M."/>
            <person name="MacKenzie S."/>
            <person name="Amaro C."/>
        </authorList>
    </citation>
    <scope>NUCLEOTIDE SEQUENCE</scope>
</reference>
<dbReference type="AlphaFoldDB" id="A0A0E9XAJ9"/>
<proteinExistence type="predicted"/>
<organism evidence="1">
    <name type="scientific">Anguilla anguilla</name>
    <name type="common">European freshwater eel</name>
    <name type="synonym">Muraena anguilla</name>
    <dbReference type="NCBI Taxonomy" id="7936"/>
    <lineage>
        <taxon>Eukaryota</taxon>
        <taxon>Metazoa</taxon>
        <taxon>Chordata</taxon>
        <taxon>Craniata</taxon>
        <taxon>Vertebrata</taxon>
        <taxon>Euteleostomi</taxon>
        <taxon>Actinopterygii</taxon>
        <taxon>Neopterygii</taxon>
        <taxon>Teleostei</taxon>
        <taxon>Anguilliformes</taxon>
        <taxon>Anguillidae</taxon>
        <taxon>Anguilla</taxon>
    </lineage>
</organism>
<protein>
    <submittedName>
        <fullName evidence="1">Uncharacterized protein</fullName>
    </submittedName>
</protein>
<reference evidence="1" key="1">
    <citation type="submission" date="2014-11" db="EMBL/GenBank/DDBJ databases">
        <authorList>
            <person name="Amaro Gonzalez C."/>
        </authorList>
    </citation>
    <scope>NUCLEOTIDE SEQUENCE</scope>
</reference>